<name>A0AAE1HYA8_9NEOP</name>
<dbReference type="AlphaFoldDB" id="A0AAE1HYA8"/>
<protein>
    <submittedName>
        <fullName evidence="1">Kinetochore-associated protein 1</fullName>
    </submittedName>
</protein>
<proteinExistence type="predicted"/>
<dbReference type="EMBL" id="JAHWGI010001403">
    <property type="protein sequence ID" value="KAK3929768.1"/>
    <property type="molecule type" value="Genomic_DNA"/>
</dbReference>
<sequence length="218" mass="24682">MRVLGKGVAYLDEYLEDIVEYARPFLIFKGLTPRDVSIIQAEARFEVDYCTPVSDLILKLEGSKSPMSNLLYSSIHNVRKVFTALKNAEDIVPLLYEKTKLSFENIASDTKKKSLKGRIVAVAKKCDDILSDYVTNDSANNFFKATQKLFDPCKLISQSSTPDQLAAPKEKIPLLSCIPTANFFILHSIFSDRDLKKLQKQTQEKRMTMTWFAILLSA</sequence>
<dbReference type="Proteomes" id="UP001219518">
    <property type="component" value="Unassembled WGS sequence"/>
</dbReference>
<comment type="caution">
    <text evidence="1">The sequence shown here is derived from an EMBL/GenBank/DDBJ whole genome shotgun (WGS) entry which is preliminary data.</text>
</comment>
<keyword evidence="2" id="KW-1185">Reference proteome</keyword>
<gene>
    <name evidence="1" type="ORF">KUF71_019609</name>
</gene>
<reference evidence="1" key="1">
    <citation type="submission" date="2021-07" db="EMBL/GenBank/DDBJ databases">
        <authorList>
            <person name="Catto M.A."/>
            <person name="Jacobson A."/>
            <person name="Kennedy G."/>
            <person name="Labadie P."/>
            <person name="Hunt B.G."/>
            <person name="Srinivasan R."/>
        </authorList>
    </citation>
    <scope>NUCLEOTIDE SEQUENCE</scope>
    <source>
        <strain evidence="1">PL_HMW_Pooled</strain>
        <tissue evidence="1">Head</tissue>
    </source>
</reference>
<accession>A0AAE1HYA8</accession>
<evidence type="ECO:0000313" key="2">
    <source>
        <dbReference type="Proteomes" id="UP001219518"/>
    </source>
</evidence>
<evidence type="ECO:0000313" key="1">
    <source>
        <dbReference type="EMBL" id="KAK3929768.1"/>
    </source>
</evidence>
<organism evidence="1 2">
    <name type="scientific">Frankliniella fusca</name>
    <dbReference type="NCBI Taxonomy" id="407009"/>
    <lineage>
        <taxon>Eukaryota</taxon>
        <taxon>Metazoa</taxon>
        <taxon>Ecdysozoa</taxon>
        <taxon>Arthropoda</taxon>
        <taxon>Hexapoda</taxon>
        <taxon>Insecta</taxon>
        <taxon>Pterygota</taxon>
        <taxon>Neoptera</taxon>
        <taxon>Paraneoptera</taxon>
        <taxon>Thysanoptera</taxon>
        <taxon>Terebrantia</taxon>
        <taxon>Thripoidea</taxon>
        <taxon>Thripidae</taxon>
        <taxon>Frankliniella</taxon>
    </lineage>
</organism>
<reference evidence="1" key="2">
    <citation type="journal article" date="2023" name="BMC Genomics">
        <title>Pest status, molecular evolution, and epigenetic factors derived from the genome assembly of Frankliniella fusca, a thysanopteran phytovirus vector.</title>
        <authorList>
            <person name="Catto M.A."/>
            <person name="Labadie P.E."/>
            <person name="Jacobson A.L."/>
            <person name="Kennedy G.G."/>
            <person name="Srinivasan R."/>
            <person name="Hunt B.G."/>
        </authorList>
    </citation>
    <scope>NUCLEOTIDE SEQUENCE</scope>
    <source>
        <strain evidence="1">PL_HMW_Pooled</strain>
    </source>
</reference>